<evidence type="ECO:0000256" key="2">
    <source>
        <dbReference type="ARBA" id="ARBA00023002"/>
    </source>
</evidence>
<dbReference type="Gene3D" id="3.40.50.720">
    <property type="entry name" value="NAD(P)-binding Rossmann-like Domain"/>
    <property type="match status" value="1"/>
</dbReference>
<gene>
    <name evidence="4" type="ORF">FHX74_000922</name>
</gene>
<organism evidence="4 5">
    <name type="scientific">Microlunatus kandeliicorticis</name>
    <dbReference type="NCBI Taxonomy" id="1759536"/>
    <lineage>
        <taxon>Bacteria</taxon>
        <taxon>Bacillati</taxon>
        <taxon>Actinomycetota</taxon>
        <taxon>Actinomycetes</taxon>
        <taxon>Propionibacteriales</taxon>
        <taxon>Propionibacteriaceae</taxon>
        <taxon>Microlunatus</taxon>
    </lineage>
</organism>
<dbReference type="InterPro" id="IPR020904">
    <property type="entry name" value="Sc_DH/Rdtase_CS"/>
</dbReference>
<dbReference type="EMBL" id="JACGWT010000001">
    <property type="protein sequence ID" value="MBA8793328.1"/>
    <property type="molecule type" value="Genomic_DNA"/>
</dbReference>
<feature type="domain" description="Ketoreductase" evidence="3">
    <location>
        <begin position="12"/>
        <end position="204"/>
    </location>
</feature>
<dbReference type="SMART" id="SM00822">
    <property type="entry name" value="PKS_KR"/>
    <property type="match status" value="1"/>
</dbReference>
<dbReference type="FunFam" id="3.40.50.720:FF:000084">
    <property type="entry name" value="Short-chain dehydrogenase reductase"/>
    <property type="match status" value="1"/>
</dbReference>
<evidence type="ECO:0000259" key="3">
    <source>
        <dbReference type="SMART" id="SM00822"/>
    </source>
</evidence>
<reference evidence="4 5" key="1">
    <citation type="submission" date="2020-07" db="EMBL/GenBank/DDBJ databases">
        <title>Sequencing the genomes of 1000 actinobacteria strains.</title>
        <authorList>
            <person name="Klenk H.-P."/>
        </authorList>
    </citation>
    <scope>NUCLEOTIDE SEQUENCE [LARGE SCALE GENOMIC DNA]</scope>
    <source>
        <strain evidence="4 5">DSM 100723</strain>
    </source>
</reference>
<evidence type="ECO:0000256" key="1">
    <source>
        <dbReference type="ARBA" id="ARBA00006484"/>
    </source>
</evidence>
<dbReference type="InterPro" id="IPR002347">
    <property type="entry name" value="SDR_fam"/>
</dbReference>
<name>A0A7W3IQE7_9ACTN</name>
<comment type="caution">
    <text evidence="4">The sequence shown here is derived from an EMBL/GenBank/DDBJ whole genome shotgun (WGS) entry which is preliminary data.</text>
</comment>
<keyword evidence="5" id="KW-1185">Reference proteome</keyword>
<dbReference type="PROSITE" id="PS00061">
    <property type="entry name" value="ADH_SHORT"/>
    <property type="match status" value="1"/>
</dbReference>
<dbReference type="Pfam" id="PF13561">
    <property type="entry name" value="adh_short_C2"/>
    <property type="match status" value="1"/>
</dbReference>
<evidence type="ECO:0000313" key="4">
    <source>
        <dbReference type="EMBL" id="MBA8793328.1"/>
    </source>
</evidence>
<dbReference type="AlphaFoldDB" id="A0A7W3IQE7"/>
<dbReference type="GO" id="GO:0008678">
    <property type="term" value="F:2-deoxy-D-gluconate 3-dehydrogenase activity"/>
    <property type="evidence" value="ECO:0007669"/>
    <property type="project" value="UniProtKB-EC"/>
</dbReference>
<sequence length="254" mass="26803">MQTSAMFDLTGRVAAVTGSSRGIGRAIARGLAEAGADVALLQRSTEDTGFRDELRALGRRCELVRCDVADNDQVRGVVPEVVDRFGTLDVLVPSAGVQHREPSVDFVEDAWDHVLQVNLKSVWLLAQAAGRVMVPRGSGKIVLIASVTTFQGGFTVPAYAAAKGAVGQLTKALANEWAAAGVNVNALVPGYVATDMNAALLADETRNRQISERIPAGRWATPEDFVGPAVFLASDASAYVHGHLLAVDGGWLGR</sequence>
<protein>
    <submittedName>
        <fullName evidence="4">2-deoxy-D-gluconate 3-dehydrogenase</fullName>
        <ecNumber evidence="4">1.1.1.125</ecNumber>
    </submittedName>
</protein>
<dbReference type="InterPro" id="IPR036291">
    <property type="entry name" value="NAD(P)-bd_dom_sf"/>
</dbReference>
<dbReference type="SUPFAM" id="SSF51735">
    <property type="entry name" value="NAD(P)-binding Rossmann-fold domains"/>
    <property type="match status" value="1"/>
</dbReference>
<comment type="similarity">
    <text evidence="1">Belongs to the short-chain dehydrogenases/reductases (SDR) family.</text>
</comment>
<proteinExistence type="inferred from homology"/>
<evidence type="ECO:0000313" key="5">
    <source>
        <dbReference type="Proteomes" id="UP000523079"/>
    </source>
</evidence>
<dbReference type="PRINTS" id="PR00081">
    <property type="entry name" value="GDHRDH"/>
</dbReference>
<dbReference type="PANTHER" id="PTHR42760:SF5">
    <property type="entry name" value="2-DEHYDRO-3-DEOXY-D-GLUCONATE 5-DEHYDROGENASE"/>
    <property type="match status" value="1"/>
</dbReference>
<dbReference type="EC" id="1.1.1.125" evidence="4"/>
<dbReference type="RefSeq" id="WP_328823616.1">
    <property type="nucleotide sequence ID" value="NZ_JACGWT010000001.1"/>
</dbReference>
<dbReference type="InterPro" id="IPR057326">
    <property type="entry name" value="KR_dom"/>
</dbReference>
<dbReference type="PRINTS" id="PR00080">
    <property type="entry name" value="SDRFAMILY"/>
</dbReference>
<dbReference type="Proteomes" id="UP000523079">
    <property type="component" value="Unassembled WGS sequence"/>
</dbReference>
<dbReference type="PANTHER" id="PTHR42760">
    <property type="entry name" value="SHORT-CHAIN DEHYDROGENASES/REDUCTASES FAMILY MEMBER"/>
    <property type="match status" value="1"/>
</dbReference>
<accession>A0A7W3IQE7</accession>
<keyword evidence="2 4" id="KW-0560">Oxidoreductase</keyword>